<dbReference type="EMBL" id="DF142860">
    <property type="protein sequence ID" value="GAA47927.1"/>
    <property type="molecule type" value="Genomic_DNA"/>
</dbReference>
<protein>
    <submittedName>
        <fullName evidence="1">Uncharacterized protein</fullName>
    </submittedName>
</protein>
<reference key="2">
    <citation type="submission" date="2011-10" db="EMBL/GenBank/DDBJ databases">
        <title>The genome and transcriptome sequence of Clonorchis sinensis provide insights into the carcinogenic liver fluke.</title>
        <authorList>
            <person name="Wang X."/>
            <person name="Huang Y."/>
            <person name="Chen W."/>
            <person name="Liu H."/>
            <person name="Guo L."/>
            <person name="Chen Y."/>
            <person name="Luo F."/>
            <person name="Zhou W."/>
            <person name="Sun J."/>
            <person name="Mao Q."/>
            <person name="Liang P."/>
            <person name="Zhou C."/>
            <person name="Tian Y."/>
            <person name="Men J."/>
            <person name="Lv X."/>
            <person name="Huang L."/>
            <person name="Zhou J."/>
            <person name="Hu Y."/>
            <person name="Li R."/>
            <person name="Zhang F."/>
            <person name="Lei H."/>
            <person name="Li X."/>
            <person name="Hu X."/>
            <person name="Liang C."/>
            <person name="Xu J."/>
            <person name="Wu Z."/>
            <person name="Yu X."/>
        </authorList>
    </citation>
    <scope>NUCLEOTIDE SEQUENCE</scope>
    <source>
        <strain>Henan</strain>
    </source>
</reference>
<accession>G7Y4P1</accession>
<evidence type="ECO:0000313" key="2">
    <source>
        <dbReference type="Proteomes" id="UP000008909"/>
    </source>
</evidence>
<reference evidence="1" key="1">
    <citation type="journal article" date="2011" name="Genome Biol.">
        <title>The draft genome of the carcinogenic human liver fluke Clonorchis sinensis.</title>
        <authorList>
            <person name="Wang X."/>
            <person name="Chen W."/>
            <person name="Huang Y."/>
            <person name="Sun J."/>
            <person name="Men J."/>
            <person name="Liu H."/>
            <person name="Luo F."/>
            <person name="Guo L."/>
            <person name="Lv X."/>
            <person name="Deng C."/>
            <person name="Zhou C."/>
            <person name="Fan Y."/>
            <person name="Li X."/>
            <person name="Huang L."/>
            <person name="Hu Y."/>
            <person name="Liang C."/>
            <person name="Hu X."/>
            <person name="Xu J."/>
            <person name="Yu X."/>
        </authorList>
    </citation>
    <scope>NUCLEOTIDE SEQUENCE [LARGE SCALE GENOMIC DNA]</scope>
    <source>
        <strain evidence="1">Henan</strain>
    </source>
</reference>
<keyword evidence="2" id="KW-1185">Reference proteome</keyword>
<sequence length="343" mass="38652">MSGFFVTHRKAEPHYLKPNKPEFAKLRYSVEGTENKTPLGRRCFGKRSTQRTRYAYATSSSLIIPDIEQAVLILFKIFSDFSSDIFNSTDSLIDLKQGKLETKCGTVKLEGYSSTAVSELHVRKLPSCNVKSVKSVVDEYSELLMSDADMFAFYPWNEHEIPLSSECFGSYCPRSLPLRLREKHKVALCGGEAHTGELDDRGNTRNTRASCCKNENNVVSIFQLDKILLGRSEHWRFGTSQCSRHYHIGDEEAGPYHGKTAPCSPNDSACVIRGLTNTTPGAGHILRLKFLLHNRMLAFELPRYGFVDTNPASETMAVEDRGMSQFRRPNRLQSYNEATRTAA</sequence>
<dbReference type="Proteomes" id="UP000008909">
    <property type="component" value="Unassembled WGS sequence"/>
</dbReference>
<dbReference type="AlphaFoldDB" id="G7Y4P1"/>
<organism evidence="1 2">
    <name type="scientific">Clonorchis sinensis</name>
    <name type="common">Chinese liver fluke</name>
    <dbReference type="NCBI Taxonomy" id="79923"/>
    <lineage>
        <taxon>Eukaryota</taxon>
        <taxon>Metazoa</taxon>
        <taxon>Spiralia</taxon>
        <taxon>Lophotrochozoa</taxon>
        <taxon>Platyhelminthes</taxon>
        <taxon>Trematoda</taxon>
        <taxon>Digenea</taxon>
        <taxon>Opisthorchiida</taxon>
        <taxon>Opisthorchiata</taxon>
        <taxon>Opisthorchiidae</taxon>
        <taxon>Clonorchis</taxon>
    </lineage>
</organism>
<proteinExistence type="predicted"/>
<evidence type="ECO:0000313" key="1">
    <source>
        <dbReference type="EMBL" id="GAA47927.1"/>
    </source>
</evidence>
<name>G7Y4P1_CLOSI</name>
<gene>
    <name evidence="1" type="ORF">CLF_100975</name>
</gene>